<evidence type="ECO:0000313" key="2">
    <source>
        <dbReference type="Proteomes" id="UP000315295"/>
    </source>
</evidence>
<dbReference type="EMBL" id="VIEB01000292">
    <property type="protein sequence ID" value="TQD96432.1"/>
    <property type="molecule type" value="Genomic_DNA"/>
</dbReference>
<dbReference type="Proteomes" id="UP000315295">
    <property type="component" value="Unassembled WGS sequence"/>
</dbReference>
<comment type="caution">
    <text evidence="1">The sequence shown here is derived from an EMBL/GenBank/DDBJ whole genome shotgun (WGS) entry which is preliminary data.</text>
</comment>
<organism evidence="1 2">
    <name type="scientific">Malus baccata</name>
    <name type="common">Siberian crab apple</name>
    <name type="synonym">Pyrus baccata</name>
    <dbReference type="NCBI Taxonomy" id="106549"/>
    <lineage>
        <taxon>Eukaryota</taxon>
        <taxon>Viridiplantae</taxon>
        <taxon>Streptophyta</taxon>
        <taxon>Embryophyta</taxon>
        <taxon>Tracheophyta</taxon>
        <taxon>Spermatophyta</taxon>
        <taxon>Magnoliopsida</taxon>
        <taxon>eudicotyledons</taxon>
        <taxon>Gunneridae</taxon>
        <taxon>Pentapetalae</taxon>
        <taxon>rosids</taxon>
        <taxon>fabids</taxon>
        <taxon>Rosales</taxon>
        <taxon>Rosaceae</taxon>
        <taxon>Amygdaloideae</taxon>
        <taxon>Maleae</taxon>
        <taxon>Malus</taxon>
    </lineage>
</organism>
<dbReference type="AlphaFoldDB" id="A0A540MCX9"/>
<accession>A0A540MCX9</accession>
<keyword evidence="2" id="KW-1185">Reference proteome</keyword>
<proteinExistence type="predicted"/>
<evidence type="ECO:0000313" key="1">
    <source>
        <dbReference type="EMBL" id="TQD96432.1"/>
    </source>
</evidence>
<name>A0A540MCX9_MALBA</name>
<reference evidence="1 2" key="1">
    <citation type="journal article" date="2019" name="G3 (Bethesda)">
        <title>Sequencing of a Wild Apple (Malus baccata) Genome Unravels the Differences Between Cultivated and Wild Apple Species Regarding Disease Resistance and Cold Tolerance.</title>
        <authorList>
            <person name="Chen X."/>
        </authorList>
    </citation>
    <scope>NUCLEOTIDE SEQUENCE [LARGE SCALE GENOMIC DNA]</scope>
    <source>
        <strain evidence="2">cv. Shandingzi</strain>
        <tissue evidence="1">Leaves</tissue>
    </source>
</reference>
<sequence>MKTRAVGQGTFSIPDLNEAVGEQDSVGYRLVVVPFMPRALGRQLQDMLDDRREGLVTEMRQPLRLFGVAIELSLRGEGGNQEMQGIDDETIALTLASRVNGEVTMLERESL</sequence>
<gene>
    <name evidence="1" type="ORF">C1H46_017927</name>
</gene>
<protein>
    <submittedName>
        <fullName evidence="1">Uncharacterized protein</fullName>
    </submittedName>
</protein>